<sequence>MPMRGYHLHMFQVMNSTVVNDAKYCRSHTPNAPTFGSLFIQTQAFAYIKL</sequence>
<dbReference type="Proteomes" id="UP000032142">
    <property type="component" value="Unassembled WGS sequence"/>
</dbReference>
<gene>
    <name evidence="1" type="ORF">F383_17351</name>
</gene>
<evidence type="ECO:0000313" key="1">
    <source>
        <dbReference type="EMBL" id="KHG14103.1"/>
    </source>
</evidence>
<reference evidence="2" key="1">
    <citation type="submission" date="2014-09" db="EMBL/GenBank/DDBJ databases">
        <authorList>
            <person name="Mudge J."/>
            <person name="Ramaraj T."/>
            <person name="Lindquist I.E."/>
            <person name="Bharti A.K."/>
            <person name="Sundararajan A."/>
            <person name="Cameron C.T."/>
            <person name="Woodward J.E."/>
            <person name="May G.D."/>
            <person name="Brubaker C."/>
            <person name="Broadhvest J."/>
            <person name="Wilkins T.A."/>
        </authorList>
    </citation>
    <scope>NUCLEOTIDE SEQUENCE</scope>
    <source>
        <strain evidence="2">cv. AKA8401</strain>
    </source>
</reference>
<accession>A0A0B0NHQ1</accession>
<dbReference type="AlphaFoldDB" id="A0A0B0NHQ1"/>
<organism evidence="1 2">
    <name type="scientific">Gossypium arboreum</name>
    <name type="common">Tree cotton</name>
    <name type="synonym">Gossypium nanking</name>
    <dbReference type="NCBI Taxonomy" id="29729"/>
    <lineage>
        <taxon>Eukaryota</taxon>
        <taxon>Viridiplantae</taxon>
        <taxon>Streptophyta</taxon>
        <taxon>Embryophyta</taxon>
        <taxon>Tracheophyta</taxon>
        <taxon>Spermatophyta</taxon>
        <taxon>Magnoliopsida</taxon>
        <taxon>eudicotyledons</taxon>
        <taxon>Gunneridae</taxon>
        <taxon>Pentapetalae</taxon>
        <taxon>rosids</taxon>
        <taxon>malvids</taxon>
        <taxon>Malvales</taxon>
        <taxon>Malvaceae</taxon>
        <taxon>Malvoideae</taxon>
        <taxon>Gossypium</taxon>
    </lineage>
</organism>
<proteinExistence type="predicted"/>
<protein>
    <submittedName>
        <fullName evidence="1">Uncharacterized protein</fullName>
    </submittedName>
</protein>
<dbReference type="EMBL" id="KN400867">
    <property type="protein sequence ID" value="KHG14103.1"/>
    <property type="molecule type" value="Genomic_DNA"/>
</dbReference>
<evidence type="ECO:0000313" key="2">
    <source>
        <dbReference type="Proteomes" id="UP000032142"/>
    </source>
</evidence>
<keyword evidence="2" id="KW-1185">Reference proteome</keyword>
<name>A0A0B0NHQ1_GOSAR</name>